<accession>A0A969WE33</accession>
<feature type="region of interest" description="Disordered" evidence="2">
    <location>
        <begin position="1"/>
        <end position="36"/>
    </location>
</feature>
<dbReference type="EMBL" id="JAAVXB010000016">
    <property type="protein sequence ID" value="NKF24529.1"/>
    <property type="molecule type" value="Genomic_DNA"/>
</dbReference>
<organism evidence="4 5">
    <name type="scientific">Solimonas marina</name>
    <dbReference type="NCBI Taxonomy" id="2714601"/>
    <lineage>
        <taxon>Bacteria</taxon>
        <taxon>Pseudomonadati</taxon>
        <taxon>Pseudomonadota</taxon>
        <taxon>Gammaproteobacteria</taxon>
        <taxon>Nevskiales</taxon>
        <taxon>Nevskiaceae</taxon>
        <taxon>Solimonas</taxon>
    </lineage>
</organism>
<evidence type="ECO:0000256" key="2">
    <source>
        <dbReference type="SAM" id="MobiDB-lite"/>
    </source>
</evidence>
<comment type="similarity">
    <text evidence="1">Belongs to the UPF0337 (CsbD) family.</text>
</comment>
<gene>
    <name evidence="4" type="ORF">G7Y82_19635</name>
</gene>
<dbReference type="Gene3D" id="1.10.1470.10">
    <property type="entry name" value="YjbJ"/>
    <property type="match status" value="1"/>
</dbReference>
<dbReference type="Pfam" id="PF05532">
    <property type="entry name" value="CsbD"/>
    <property type="match status" value="1"/>
</dbReference>
<name>A0A969WE33_9GAMM</name>
<dbReference type="SUPFAM" id="SSF69047">
    <property type="entry name" value="Hypothetical protein YjbJ"/>
    <property type="match status" value="1"/>
</dbReference>
<proteinExistence type="inferred from homology"/>
<evidence type="ECO:0000259" key="3">
    <source>
        <dbReference type="Pfam" id="PF05532"/>
    </source>
</evidence>
<evidence type="ECO:0000313" key="5">
    <source>
        <dbReference type="Proteomes" id="UP000653472"/>
    </source>
</evidence>
<evidence type="ECO:0000313" key="4">
    <source>
        <dbReference type="EMBL" id="NKF24529.1"/>
    </source>
</evidence>
<keyword evidence="5" id="KW-1185">Reference proteome</keyword>
<comment type="caution">
    <text evidence="4">The sequence shown here is derived from an EMBL/GenBank/DDBJ whole genome shotgun (WGS) entry which is preliminary data.</text>
</comment>
<sequence length="98" mass="10799">MDTNQAKRETQSAVDQARHSAEADRARGKTKQVAGKVREKVGDAIDDREMAAEGTRQRAEGRAEEVKGNVKAKIDDAADTVKGAAEAIREKWQDVRKH</sequence>
<dbReference type="Proteomes" id="UP000653472">
    <property type="component" value="Unassembled WGS sequence"/>
</dbReference>
<reference evidence="4" key="1">
    <citation type="submission" date="2020-03" db="EMBL/GenBank/DDBJ databases">
        <title>Solimonas marina sp. nov., isolated from deep seawater of the Pacific Ocean.</title>
        <authorList>
            <person name="Liu X."/>
            <person name="Lai Q."/>
            <person name="Sun F."/>
            <person name="Gai Y."/>
            <person name="Li G."/>
            <person name="Shao Z."/>
        </authorList>
    </citation>
    <scope>NUCLEOTIDE SEQUENCE</scope>
    <source>
        <strain evidence="4">C16B3</strain>
    </source>
</reference>
<dbReference type="InterPro" id="IPR008462">
    <property type="entry name" value="CsbD"/>
</dbReference>
<feature type="domain" description="CsbD-like" evidence="3">
    <location>
        <begin position="24"/>
        <end position="71"/>
    </location>
</feature>
<evidence type="ECO:0000256" key="1">
    <source>
        <dbReference type="ARBA" id="ARBA00009129"/>
    </source>
</evidence>
<protein>
    <submittedName>
        <fullName evidence="4">CsbD family protein</fullName>
    </submittedName>
</protein>
<feature type="compositionally biased region" description="Basic and acidic residues" evidence="2">
    <location>
        <begin position="1"/>
        <end position="27"/>
    </location>
</feature>
<dbReference type="AlphaFoldDB" id="A0A969WE33"/>
<dbReference type="RefSeq" id="WP_168149835.1">
    <property type="nucleotide sequence ID" value="NZ_JAAVXB010000016.1"/>
</dbReference>
<dbReference type="InterPro" id="IPR036629">
    <property type="entry name" value="YjbJ_sf"/>
</dbReference>